<evidence type="ECO:0000259" key="2">
    <source>
        <dbReference type="PROSITE" id="PS50164"/>
    </source>
</evidence>
<feature type="region of interest" description="Disordered" evidence="1">
    <location>
        <begin position="632"/>
        <end position="655"/>
    </location>
</feature>
<protein>
    <recommendedName>
        <fullName evidence="2">GIY-YIG domain-containing protein</fullName>
    </recommendedName>
</protein>
<dbReference type="AlphaFoldDB" id="A0ABD1J981"/>
<feature type="domain" description="GIY-YIG" evidence="2">
    <location>
        <begin position="568"/>
        <end position="642"/>
    </location>
</feature>
<dbReference type="Proteomes" id="UP001591681">
    <property type="component" value="Unassembled WGS sequence"/>
</dbReference>
<evidence type="ECO:0000313" key="4">
    <source>
        <dbReference type="Proteomes" id="UP001591681"/>
    </source>
</evidence>
<name>A0ABD1J981_9TELE</name>
<proteinExistence type="predicted"/>
<dbReference type="PROSITE" id="PS50164">
    <property type="entry name" value="GIY_YIG"/>
    <property type="match status" value="1"/>
</dbReference>
<feature type="compositionally biased region" description="Polar residues" evidence="1">
    <location>
        <begin position="640"/>
        <end position="655"/>
    </location>
</feature>
<keyword evidence="4" id="KW-1185">Reference proteome</keyword>
<accession>A0ABD1J981</accession>
<dbReference type="PANTHER" id="PTHR21301">
    <property type="entry name" value="REVERSE TRANSCRIPTASE"/>
    <property type="match status" value="1"/>
</dbReference>
<dbReference type="CDD" id="cd10442">
    <property type="entry name" value="GIY-YIG_PLEs"/>
    <property type="match status" value="1"/>
</dbReference>
<dbReference type="InterPro" id="IPR058912">
    <property type="entry name" value="HTH_animal"/>
</dbReference>
<dbReference type="EMBL" id="JBHFQA010000018">
    <property type="protein sequence ID" value="KAL2083743.1"/>
    <property type="molecule type" value="Genomic_DNA"/>
</dbReference>
<dbReference type="InterPro" id="IPR000305">
    <property type="entry name" value="GIY-YIG_endonuc"/>
</dbReference>
<evidence type="ECO:0000313" key="3">
    <source>
        <dbReference type="EMBL" id="KAL2083743.1"/>
    </source>
</evidence>
<reference evidence="3 4" key="1">
    <citation type="submission" date="2024-09" db="EMBL/GenBank/DDBJ databases">
        <title>A chromosome-level genome assembly of Gray's grenadier anchovy, Coilia grayii.</title>
        <authorList>
            <person name="Fu Z."/>
        </authorList>
    </citation>
    <scope>NUCLEOTIDE SEQUENCE [LARGE SCALE GENOMIC DNA]</scope>
    <source>
        <strain evidence="3">G4</strain>
        <tissue evidence="3">Muscle</tissue>
    </source>
</reference>
<organism evidence="3 4">
    <name type="scientific">Coilia grayii</name>
    <name type="common">Gray's grenadier anchovy</name>
    <dbReference type="NCBI Taxonomy" id="363190"/>
    <lineage>
        <taxon>Eukaryota</taxon>
        <taxon>Metazoa</taxon>
        <taxon>Chordata</taxon>
        <taxon>Craniata</taxon>
        <taxon>Vertebrata</taxon>
        <taxon>Euteleostomi</taxon>
        <taxon>Actinopterygii</taxon>
        <taxon>Neopterygii</taxon>
        <taxon>Teleostei</taxon>
        <taxon>Clupei</taxon>
        <taxon>Clupeiformes</taxon>
        <taxon>Clupeoidei</taxon>
        <taxon>Engraulidae</taxon>
        <taxon>Coilinae</taxon>
        <taxon>Coilia</taxon>
    </lineage>
</organism>
<dbReference type="PANTHER" id="PTHR21301:SF13">
    <property type="match status" value="1"/>
</dbReference>
<sequence length="655" mass="75376">MPPCAPNPTLATFSKLVERDIEAIAKSPKKGFTHNNITSAERKALKELQNNIDIVIKPADKGGAIVIQDAHDYTTEAFRQLNDVSFYKQLPENPVEKFVKERDNILNGALENHWITKKHYDFLKVEYQMTPVFYLLPKIHKRLLNPPGRPIVASKNSLIEPLSQFVDTFIKDIVKTLPSYVADTTAVLRLLTDISMPGGSFLVSFDVEALYTNIPHDGGLEAMDFYLQTKKDELPVEFLMTLTKFILKSNYFMFDKKYFLQCQGTNMGSPFAPNYANLYMGLWEKRHIFNNNPYARNVVFFRRFIDDILMGFAGDEGELLAFRDYINDTYPNLKFTMEYSAKSIHFLDLLITVNNDGQLETSIYRKETDRNTILHASSFHPDHLIDNIPYGQFIRLRRICSIEEDYVAKAQEMCDRFKQRGYSQTQIDTAMGRANQKDRRELLYPQPVQHNNEKGITFVSQYSTAFKQVKKIINKHWRILECDPNLNHLASCRPRFCFKRGKNIRDIVVTSMYQQPTQNSWLAQQQQILGNYRCGRCIHCANTSNTKTFAHPQSGQIYRIKDFINCSSTHVIYVLTCPCGLMYVGQTKRNLKLRIAEHKAAIRNSNFDYAIARHYRDQGHGSAASLRFVGIEKVPPNPRGGQQDQTTSQKGSILD</sequence>
<evidence type="ECO:0000256" key="1">
    <source>
        <dbReference type="SAM" id="MobiDB-lite"/>
    </source>
</evidence>
<comment type="caution">
    <text evidence="3">The sequence shown here is derived from an EMBL/GenBank/DDBJ whole genome shotgun (WGS) entry which is preliminary data.</text>
</comment>
<dbReference type="Pfam" id="PF26215">
    <property type="entry name" value="HTH_animal"/>
    <property type="match status" value="1"/>
</dbReference>
<gene>
    <name evidence="3" type="ORF">ACEWY4_021516</name>
</gene>